<protein>
    <submittedName>
        <fullName evidence="1">Uncharacterized protein</fullName>
    </submittedName>
</protein>
<evidence type="ECO:0000313" key="1">
    <source>
        <dbReference type="EMBL" id="ELU40212.1"/>
    </source>
</evidence>
<organism evidence="1 2">
    <name type="scientific">Thanatephorus cucumeris (strain AG1-IA)</name>
    <name type="common">Rice sheath blight fungus</name>
    <name type="synonym">Rhizoctonia solani</name>
    <dbReference type="NCBI Taxonomy" id="983506"/>
    <lineage>
        <taxon>Eukaryota</taxon>
        <taxon>Fungi</taxon>
        <taxon>Dikarya</taxon>
        <taxon>Basidiomycota</taxon>
        <taxon>Agaricomycotina</taxon>
        <taxon>Agaricomycetes</taxon>
        <taxon>Cantharellales</taxon>
        <taxon>Ceratobasidiaceae</taxon>
        <taxon>Rhizoctonia</taxon>
        <taxon>Rhizoctonia solani AG-1</taxon>
    </lineage>
</organism>
<proteinExistence type="predicted"/>
<dbReference type="HOGENOM" id="CLU_2414803_0_0_1"/>
<dbReference type="Proteomes" id="UP000011668">
    <property type="component" value="Unassembled WGS sequence"/>
</dbReference>
<reference evidence="1 2" key="1">
    <citation type="journal article" date="2013" name="Nat. Commun.">
        <title>The evolution and pathogenic mechanisms of the rice sheath blight pathogen.</title>
        <authorList>
            <person name="Zheng A."/>
            <person name="Lin R."/>
            <person name="Xu L."/>
            <person name="Qin P."/>
            <person name="Tang C."/>
            <person name="Ai P."/>
            <person name="Zhang D."/>
            <person name="Liu Y."/>
            <person name="Sun Z."/>
            <person name="Feng H."/>
            <person name="Wang Y."/>
            <person name="Chen Y."/>
            <person name="Liang X."/>
            <person name="Fu R."/>
            <person name="Li Q."/>
            <person name="Zhang J."/>
            <person name="Yu X."/>
            <person name="Xie Z."/>
            <person name="Ding L."/>
            <person name="Guan P."/>
            <person name="Tang J."/>
            <person name="Liang Y."/>
            <person name="Wang S."/>
            <person name="Deng Q."/>
            <person name="Li S."/>
            <person name="Zhu J."/>
            <person name="Wang L."/>
            <person name="Liu H."/>
            <person name="Li P."/>
        </authorList>
    </citation>
    <scope>NUCLEOTIDE SEQUENCE [LARGE SCALE GENOMIC DNA]</scope>
    <source>
        <strain evidence="2">AG-1 IA</strain>
    </source>
</reference>
<gene>
    <name evidence="1" type="ORF">AG1IA_05759</name>
</gene>
<sequence>MLSTVMDVSPPCAYSANTGTALLTRVSNRGRDSLQVTFSVLCSLREKYGVVRRFINISIGLDVISVLICFGTSPESYMRHTSHGSHSCILFT</sequence>
<accession>L8WTV9</accession>
<evidence type="ECO:0000313" key="2">
    <source>
        <dbReference type="Proteomes" id="UP000011668"/>
    </source>
</evidence>
<keyword evidence="2" id="KW-1185">Reference proteome</keyword>
<dbReference type="EMBL" id="AFRT01001483">
    <property type="protein sequence ID" value="ELU40212.1"/>
    <property type="molecule type" value="Genomic_DNA"/>
</dbReference>
<dbReference type="AlphaFoldDB" id="L8WTV9"/>
<name>L8WTV9_THACA</name>
<comment type="caution">
    <text evidence="1">The sequence shown here is derived from an EMBL/GenBank/DDBJ whole genome shotgun (WGS) entry which is preliminary data.</text>
</comment>